<dbReference type="CDD" id="cd00112">
    <property type="entry name" value="LDLa"/>
    <property type="match status" value="2"/>
</dbReference>
<dbReference type="SMART" id="SM00179">
    <property type="entry name" value="EGF_CA"/>
    <property type="match status" value="1"/>
</dbReference>
<evidence type="ECO:0000256" key="8">
    <source>
        <dbReference type="ARBA" id="ARBA00023136"/>
    </source>
</evidence>
<evidence type="ECO:0000313" key="18">
    <source>
        <dbReference type="WBParaSite" id="TCNE_0001371101-mRNA-1"/>
    </source>
</evidence>
<dbReference type="Proteomes" id="UP000050794">
    <property type="component" value="Unassembled WGS sequence"/>
</dbReference>
<feature type="repeat" description="LDL-receptor class B" evidence="13">
    <location>
        <begin position="309"/>
        <end position="351"/>
    </location>
</feature>
<evidence type="ECO:0000259" key="14">
    <source>
        <dbReference type="SMART" id="SM00179"/>
    </source>
</evidence>
<dbReference type="GO" id="GO:0005886">
    <property type="term" value="C:plasma membrane"/>
    <property type="evidence" value="ECO:0007669"/>
    <property type="project" value="TreeGrafter"/>
</dbReference>
<evidence type="ECO:0000256" key="3">
    <source>
        <dbReference type="ARBA" id="ARBA00022583"/>
    </source>
</evidence>
<evidence type="ECO:0000256" key="10">
    <source>
        <dbReference type="ARBA" id="ARBA00023170"/>
    </source>
</evidence>
<dbReference type="PRINTS" id="PR00261">
    <property type="entry name" value="LDLRECEPTOR"/>
</dbReference>
<dbReference type="Gene3D" id="2.10.25.10">
    <property type="entry name" value="Laminin"/>
    <property type="match status" value="1"/>
</dbReference>
<dbReference type="SUPFAM" id="SSF57424">
    <property type="entry name" value="LDL receptor-like module"/>
    <property type="match status" value="1"/>
</dbReference>
<dbReference type="InterPro" id="IPR000033">
    <property type="entry name" value="LDLR_classB_rpt"/>
</dbReference>
<dbReference type="Gene3D" id="2.40.128.620">
    <property type="match status" value="1"/>
</dbReference>
<dbReference type="InterPro" id="IPR001881">
    <property type="entry name" value="EGF-like_Ca-bd_dom"/>
</dbReference>
<gene>
    <name evidence="16" type="ORF">TCNE_LOCUS13711</name>
</gene>
<keyword evidence="8" id="KW-0472">Membrane</keyword>
<dbReference type="GO" id="GO:0060070">
    <property type="term" value="P:canonical Wnt signaling pathway"/>
    <property type="evidence" value="ECO:0007669"/>
    <property type="project" value="TreeGrafter"/>
</dbReference>
<keyword evidence="3" id="KW-0254">Endocytosis</keyword>
<evidence type="ECO:0000313" key="17">
    <source>
        <dbReference type="Proteomes" id="UP000050794"/>
    </source>
</evidence>
<dbReference type="GO" id="GO:0006897">
    <property type="term" value="P:endocytosis"/>
    <property type="evidence" value="ECO:0007669"/>
    <property type="project" value="UniProtKB-KW"/>
</dbReference>
<organism evidence="17 18">
    <name type="scientific">Toxocara canis</name>
    <name type="common">Canine roundworm</name>
    <dbReference type="NCBI Taxonomy" id="6265"/>
    <lineage>
        <taxon>Eukaryota</taxon>
        <taxon>Metazoa</taxon>
        <taxon>Ecdysozoa</taxon>
        <taxon>Nematoda</taxon>
        <taxon>Chromadorea</taxon>
        <taxon>Rhabditida</taxon>
        <taxon>Spirurina</taxon>
        <taxon>Ascaridomorpha</taxon>
        <taxon>Ascaridoidea</taxon>
        <taxon>Toxocaridae</taxon>
        <taxon>Toxocara</taxon>
    </lineage>
</organism>
<dbReference type="FunFam" id="2.120.10.30:FF:000241">
    <property type="entry name" value="Low-density lipoprotein receptor-related protein 6"/>
    <property type="match status" value="1"/>
</dbReference>
<feature type="domain" description="EGF-like" evidence="15">
    <location>
        <begin position="522"/>
        <end position="558"/>
    </location>
</feature>
<dbReference type="InterPro" id="IPR018097">
    <property type="entry name" value="EGF_Ca-bd_CS"/>
</dbReference>
<keyword evidence="2" id="KW-0245">EGF-like domain</keyword>
<dbReference type="PROSITE" id="PS50068">
    <property type="entry name" value="LDLRA_2"/>
    <property type="match status" value="2"/>
</dbReference>
<evidence type="ECO:0000313" key="16">
    <source>
        <dbReference type="EMBL" id="VDM45032.1"/>
    </source>
</evidence>
<feature type="domain" description="EGF-like calcium-binding" evidence="14">
    <location>
        <begin position="221"/>
        <end position="262"/>
    </location>
</feature>
<evidence type="ECO:0000256" key="2">
    <source>
        <dbReference type="ARBA" id="ARBA00022536"/>
    </source>
</evidence>
<keyword evidence="9 12" id="KW-1015">Disulfide bond</keyword>
<dbReference type="GO" id="GO:0005509">
    <property type="term" value="F:calcium ion binding"/>
    <property type="evidence" value="ECO:0007669"/>
    <property type="project" value="InterPro"/>
</dbReference>
<dbReference type="Pfam" id="PF07645">
    <property type="entry name" value="EGF_CA"/>
    <property type="match status" value="1"/>
</dbReference>
<keyword evidence="17" id="KW-1185">Reference proteome</keyword>
<keyword evidence="11" id="KW-0325">Glycoprotein</keyword>
<dbReference type="Pfam" id="PF00057">
    <property type="entry name" value="Ldl_recept_a"/>
    <property type="match status" value="2"/>
</dbReference>
<dbReference type="InterPro" id="IPR036055">
    <property type="entry name" value="LDL_receptor-like_sf"/>
</dbReference>
<dbReference type="InterPro" id="IPR011042">
    <property type="entry name" value="6-blade_b-propeller_TolB-like"/>
</dbReference>
<dbReference type="InterPro" id="IPR002172">
    <property type="entry name" value="LDrepeatLR_classA_rpt"/>
</dbReference>
<dbReference type="AlphaFoldDB" id="A0A183UYZ1"/>
<dbReference type="PROSITE" id="PS01209">
    <property type="entry name" value="LDLRA_1"/>
    <property type="match status" value="1"/>
</dbReference>
<evidence type="ECO:0000256" key="7">
    <source>
        <dbReference type="ARBA" id="ARBA00022989"/>
    </source>
</evidence>
<protein>
    <submittedName>
        <fullName evidence="18">Low-density lipoprotein receptor-related protein</fullName>
    </submittedName>
</protein>
<dbReference type="InterPro" id="IPR000742">
    <property type="entry name" value="EGF"/>
</dbReference>
<evidence type="ECO:0000256" key="1">
    <source>
        <dbReference type="ARBA" id="ARBA00004167"/>
    </source>
</evidence>
<dbReference type="GO" id="GO:0017147">
    <property type="term" value="F:Wnt-protein binding"/>
    <property type="evidence" value="ECO:0007669"/>
    <property type="project" value="TreeGrafter"/>
</dbReference>
<dbReference type="GO" id="GO:0042813">
    <property type="term" value="F:Wnt receptor activity"/>
    <property type="evidence" value="ECO:0007669"/>
    <property type="project" value="TreeGrafter"/>
</dbReference>
<dbReference type="EMBL" id="UYWY01021856">
    <property type="protein sequence ID" value="VDM45032.1"/>
    <property type="molecule type" value="Genomic_DNA"/>
</dbReference>
<dbReference type="SMART" id="SM00181">
    <property type="entry name" value="EGF"/>
    <property type="match status" value="2"/>
</dbReference>
<dbReference type="SUPFAM" id="SSF57184">
    <property type="entry name" value="Growth factor receptor domain"/>
    <property type="match status" value="1"/>
</dbReference>
<comment type="subcellular location">
    <subcellularLocation>
        <location evidence="1">Membrane</location>
        <topology evidence="1">Single-pass membrane protein</topology>
    </subcellularLocation>
</comment>
<keyword evidence="4" id="KW-0812">Transmembrane</keyword>
<keyword evidence="6" id="KW-0677">Repeat</keyword>
<dbReference type="PANTHER" id="PTHR46513:SF13">
    <property type="entry name" value="EGF-LIKE DOMAIN-CONTAINING PROTEIN"/>
    <property type="match status" value="1"/>
</dbReference>
<dbReference type="WBParaSite" id="TCNE_0001371101-mRNA-1">
    <property type="protein sequence ID" value="TCNE_0001371101-mRNA-1"/>
    <property type="gene ID" value="TCNE_0001371101"/>
</dbReference>
<evidence type="ECO:0000256" key="5">
    <source>
        <dbReference type="ARBA" id="ARBA00022729"/>
    </source>
</evidence>
<dbReference type="Gene3D" id="2.120.10.30">
    <property type="entry name" value="TolB, C-terminal domain"/>
    <property type="match status" value="1"/>
</dbReference>
<dbReference type="InterPro" id="IPR049883">
    <property type="entry name" value="NOTCH1_EGF-like"/>
</dbReference>
<dbReference type="FunFam" id="2.10.25.10:FF:000119">
    <property type="entry name" value="vitamin K-dependent protein S"/>
    <property type="match status" value="1"/>
</dbReference>
<keyword evidence="10" id="KW-0675">Receptor</keyword>
<dbReference type="SMART" id="SM00192">
    <property type="entry name" value="LDLa"/>
    <property type="match status" value="2"/>
</dbReference>
<reference evidence="18" key="1">
    <citation type="submission" date="2016-06" db="UniProtKB">
        <authorList>
            <consortium name="WormBaseParasite"/>
        </authorList>
    </citation>
    <scope>IDENTIFICATION</scope>
</reference>
<reference evidence="16 17" key="2">
    <citation type="submission" date="2018-11" db="EMBL/GenBank/DDBJ databases">
        <authorList>
            <consortium name="Pathogen Informatics"/>
        </authorList>
    </citation>
    <scope>NUCLEOTIDE SEQUENCE [LARGE SCALE GENOMIC DNA]</scope>
</reference>
<dbReference type="InterPro" id="IPR050778">
    <property type="entry name" value="Cueball_EGF_LRP_Nidogen"/>
</dbReference>
<dbReference type="PROSITE" id="PS01187">
    <property type="entry name" value="EGF_CA"/>
    <property type="match status" value="1"/>
</dbReference>
<evidence type="ECO:0000256" key="13">
    <source>
        <dbReference type="PROSITE-ProRule" id="PRU00461"/>
    </source>
</evidence>
<keyword evidence="5" id="KW-0732">Signal</keyword>
<dbReference type="SUPFAM" id="SSF63825">
    <property type="entry name" value="YWTD domain"/>
    <property type="match status" value="1"/>
</dbReference>
<dbReference type="Gene3D" id="4.10.400.10">
    <property type="entry name" value="Low-density Lipoprotein Receptor"/>
    <property type="match status" value="1"/>
</dbReference>
<evidence type="ECO:0000256" key="11">
    <source>
        <dbReference type="ARBA" id="ARBA00023180"/>
    </source>
</evidence>
<evidence type="ECO:0000256" key="9">
    <source>
        <dbReference type="ARBA" id="ARBA00023157"/>
    </source>
</evidence>
<sequence>MCFVNRATYSVRSSGCDSKQEIAVIKCAFALIEQADFEQLGFHPPLSDITTICNNFSAYSRCISEIPVECRHSVIAHIEAMYGSICEESFRERVALQQHCFKTLESNASLRECVTNSSAVFAQQFHLFGNNSYFTDGRCASLQSYVDCAFTSTYVAQCPDAVQLEVDLFGEVFNSTYDECYLQWPEIILHRTKEEVKCDEADVCTCASGYTFNETSSQCTDVNECEMGIHECSQMCINTKGSYWCACEQRYFQLLEDKRSCTPTSKEPLWLLFAHGQSVWNISSNGKNLHLQRSGVQKVAMIDFDYKEKRLYYVDIGSNVIERINLDGTSLQRIQDFEVDGVEGIAVDWVARNLYSVRRTDVIVQTLDGRYRKTLYRDVLRLPRALIVQPLIGSSAFIAELNMDGSSFKKVITEGIVWPNALTVDLFAERIFWADAFLDSIQSVRFDGTARRTVISDSHSVPHVFGLTVAGDDLYWTDWSYRGILRANKLTGDNITVLAQTALLPYSIKAYHPSLQPEGGEACEKANCSQLCLLTPEGGAQCECSQGFHLEEDARSCRSSCSQSQFICGGSSPRCISRLFLCDGIRQCDDQADEMNCPCALNESSEKRFTAPRFCLVGQFQCHDSSKCLDASSVCDGALDCNDLSDEKYCSSLP</sequence>
<feature type="domain" description="EGF-like" evidence="15">
    <location>
        <begin position="224"/>
        <end position="262"/>
    </location>
</feature>
<keyword evidence="7" id="KW-1133">Transmembrane helix</keyword>
<evidence type="ECO:0000256" key="4">
    <source>
        <dbReference type="ARBA" id="ARBA00022692"/>
    </source>
</evidence>
<feature type="disulfide bond" evidence="12">
    <location>
        <begin position="582"/>
        <end position="597"/>
    </location>
</feature>
<feature type="disulfide bond" evidence="12">
    <location>
        <begin position="635"/>
        <end position="650"/>
    </location>
</feature>
<dbReference type="SMART" id="SM00135">
    <property type="entry name" value="LY"/>
    <property type="match status" value="4"/>
</dbReference>
<evidence type="ECO:0000256" key="12">
    <source>
        <dbReference type="PROSITE-ProRule" id="PRU00124"/>
    </source>
</evidence>
<evidence type="ECO:0000256" key="6">
    <source>
        <dbReference type="ARBA" id="ARBA00022737"/>
    </source>
</evidence>
<proteinExistence type="predicted"/>
<dbReference type="PROSITE" id="PS51120">
    <property type="entry name" value="LDLRB"/>
    <property type="match status" value="2"/>
</dbReference>
<comment type="caution">
    <text evidence="12">Lacks conserved residue(s) required for the propagation of feature annotation.</text>
</comment>
<dbReference type="InterPro" id="IPR023415">
    <property type="entry name" value="LDLR_class-A_CS"/>
</dbReference>
<accession>A0A183UYZ1</accession>
<dbReference type="PANTHER" id="PTHR46513">
    <property type="entry name" value="VITELLOGENIN RECEPTOR-LIKE PROTEIN-RELATED-RELATED"/>
    <property type="match status" value="1"/>
</dbReference>
<feature type="repeat" description="LDL-receptor class B" evidence="13">
    <location>
        <begin position="429"/>
        <end position="471"/>
    </location>
</feature>
<evidence type="ECO:0000259" key="15">
    <source>
        <dbReference type="SMART" id="SM00181"/>
    </source>
</evidence>
<name>A0A183UYZ1_TOXCA</name>
<dbReference type="InterPro" id="IPR009030">
    <property type="entry name" value="Growth_fac_rcpt_cys_sf"/>
</dbReference>